<feature type="compositionally biased region" description="Acidic residues" evidence="1">
    <location>
        <begin position="135"/>
        <end position="154"/>
    </location>
</feature>
<feature type="compositionally biased region" description="Basic and acidic residues" evidence="1">
    <location>
        <begin position="95"/>
        <end position="107"/>
    </location>
</feature>
<feature type="region of interest" description="Disordered" evidence="1">
    <location>
        <begin position="268"/>
        <end position="461"/>
    </location>
</feature>
<dbReference type="KEGG" id="vg:23462899"/>
<protein>
    <submittedName>
        <fullName evidence="2">Uncharacterized protein</fullName>
    </submittedName>
</protein>
<feature type="compositionally biased region" description="Acidic residues" evidence="1">
    <location>
        <begin position="272"/>
        <end position="298"/>
    </location>
</feature>
<feature type="compositionally biased region" description="Basic and acidic residues" evidence="1">
    <location>
        <begin position="226"/>
        <end position="237"/>
    </location>
</feature>
<dbReference type="GeneID" id="23462899"/>
<feature type="compositionally biased region" description="Basic residues" evidence="1">
    <location>
        <begin position="451"/>
        <end position="461"/>
    </location>
</feature>
<sequence length="461" mass="51204">MRCDGNVCVIIEDQVDDDADDNGDDTFDGHPASVGDREDHRDHSPLDSGGGKSPPSGGNDHPLSDDHHESLSDGSDVEDHGNQDDDEEEEEEEDDHQHDTEDVDKQHAPMLQVSNTHLDRYVQDTLDAISHASNEEDEEDEDDKEEEKDDDDEIDKNKRDDGSDPTPQDHGPALGRMRAAYADDPWSMPDDARFFVSHGDESEGDHGDDSDHDDGDDDGIEENDHDEERDQHAGREWYNHETPSLFIVLGAPANGLCAPLDHRLGRAHITPLDEDEDDAEDRGDDFLDGDSDSDDDEPERFPRSIIVGHISDEPAWSLPTDADAGDIDPTPTQEEDARAVADIEPSDATTEKDAALAPDDDDDDDDDDDHHLDDTAKDAIISTIREDAAQQEDVAQKRSRKRRTTRRTTPPPAPGWTTQTSTRTTPLSTARKTLSSIRERTRMTTMPTRTPCHRRSPKTAL</sequence>
<feature type="compositionally biased region" description="Basic and acidic residues" evidence="1">
    <location>
        <begin position="190"/>
        <end position="209"/>
    </location>
</feature>
<reference evidence="2 3" key="1">
    <citation type="journal article" date="2015" name="Parasitol. Res.">
        <title>Viruses in close associations with free-living amoebae.</title>
        <authorList>
            <person name="Scheid P."/>
        </authorList>
    </citation>
    <scope>NUCLEOTIDE SEQUENCE [LARGE SCALE GENOMIC DNA]</scope>
    <source>
        <strain evidence="2">KlaHel</strain>
    </source>
</reference>
<organism evidence="2 3">
    <name type="scientific">Pandoravirus inopinatum</name>
    <dbReference type="NCBI Taxonomy" id="1605721"/>
    <lineage>
        <taxon>Viruses</taxon>
        <taxon>Pandoravirus</taxon>
    </lineage>
</organism>
<feature type="compositionally biased region" description="Acidic residues" evidence="1">
    <location>
        <begin position="358"/>
        <end position="368"/>
    </location>
</feature>
<proteinExistence type="predicted"/>
<evidence type="ECO:0000313" key="3">
    <source>
        <dbReference type="Proteomes" id="UP000202511"/>
    </source>
</evidence>
<feature type="compositionally biased region" description="Basic and acidic residues" evidence="1">
    <location>
        <begin position="35"/>
        <end position="45"/>
    </location>
</feature>
<dbReference type="Proteomes" id="UP000202511">
    <property type="component" value="Segment"/>
</dbReference>
<feature type="compositionally biased region" description="Basic residues" evidence="1">
    <location>
        <begin position="397"/>
        <end position="406"/>
    </location>
</feature>
<feature type="compositionally biased region" description="Low complexity" evidence="1">
    <location>
        <begin position="415"/>
        <end position="429"/>
    </location>
</feature>
<feature type="compositionally biased region" description="Basic and acidic residues" evidence="1">
    <location>
        <begin position="62"/>
        <end position="83"/>
    </location>
</feature>
<name>A0A0B5JDZ3_9VIRU</name>
<evidence type="ECO:0000313" key="2">
    <source>
        <dbReference type="EMBL" id="AJF97982.1"/>
    </source>
</evidence>
<evidence type="ECO:0000256" key="1">
    <source>
        <dbReference type="SAM" id="MobiDB-lite"/>
    </source>
</evidence>
<feature type="compositionally biased region" description="Acidic residues" evidence="1">
    <location>
        <begin position="210"/>
        <end position="225"/>
    </location>
</feature>
<feature type="compositionally biased region" description="Acidic residues" evidence="1">
    <location>
        <begin position="84"/>
        <end position="94"/>
    </location>
</feature>
<accession>A0A0B5JDZ3</accession>
<dbReference type="EMBL" id="KP136319">
    <property type="protein sequence ID" value="AJF97982.1"/>
    <property type="molecule type" value="Genomic_DNA"/>
</dbReference>
<feature type="compositionally biased region" description="Acidic residues" evidence="1">
    <location>
        <begin position="14"/>
        <end position="26"/>
    </location>
</feature>
<feature type="region of interest" description="Disordered" evidence="1">
    <location>
        <begin position="14"/>
        <end position="237"/>
    </location>
</feature>
<dbReference type="RefSeq" id="YP_009120217.1">
    <property type="nucleotide sequence ID" value="NC_026440.1"/>
</dbReference>